<proteinExistence type="predicted"/>
<dbReference type="AlphaFoldDB" id="A0A7J8YTV0"/>
<protein>
    <recommendedName>
        <fullName evidence="3">Aminotransferase-like plant mobile domain-containing protein</fullName>
    </recommendedName>
</protein>
<sequence length="109" mass="12888">MIMPTNQDIKDPYNIDLQGRTDENRVTFLTQYISIWNHKYNFIPNHEPIISQELACDPEYMPWFRHHGKPYLLSEVVRGRQCHTRRSGRVPQNLRLKTVAKARPSLTPT</sequence>
<name>A0A7J8YTV0_GOSAI</name>
<reference evidence="1 2" key="1">
    <citation type="journal article" date="2019" name="Genome Biol. Evol.">
        <title>Insights into the evolution of the New World diploid cottons (Gossypium, subgenus Houzingenia) based on genome sequencing.</title>
        <authorList>
            <person name="Grover C.E."/>
            <person name="Arick M.A. 2nd"/>
            <person name="Thrash A."/>
            <person name="Conover J.L."/>
            <person name="Sanders W.S."/>
            <person name="Peterson D.G."/>
            <person name="Frelichowski J.E."/>
            <person name="Scheffler J.A."/>
            <person name="Scheffler B.E."/>
            <person name="Wendel J.F."/>
        </authorList>
    </citation>
    <scope>NUCLEOTIDE SEQUENCE [LARGE SCALE GENOMIC DNA]</scope>
    <source>
        <strain evidence="1">185</strain>
        <tissue evidence="1">Leaf</tissue>
    </source>
</reference>
<organism evidence="1 2">
    <name type="scientific">Gossypium aridum</name>
    <name type="common">American cotton</name>
    <name type="synonym">Erioxylum aridum</name>
    <dbReference type="NCBI Taxonomy" id="34290"/>
    <lineage>
        <taxon>Eukaryota</taxon>
        <taxon>Viridiplantae</taxon>
        <taxon>Streptophyta</taxon>
        <taxon>Embryophyta</taxon>
        <taxon>Tracheophyta</taxon>
        <taxon>Spermatophyta</taxon>
        <taxon>Magnoliopsida</taxon>
        <taxon>eudicotyledons</taxon>
        <taxon>Gunneridae</taxon>
        <taxon>Pentapetalae</taxon>
        <taxon>rosids</taxon>
        <taxon>malvids</taxon>
        <taxon>Malvales</taxon>
        <taxon>Malvaceae</taxon>
        <taxon>Malvoideae</taxon>
        <taxon>Gossypium</taxon>
    </lineage>
</organism>
<comment type="caution">
    <text evidence="1">The sequence shown here is derived from an EMBL/GenBank/DDBJ whole genome shotgun (WGS) entry which is preliminary data.</text>
</comment>
<evidence type="ECO:0000313" key="2">
    <source>
        <dbReference type="Proteomes" id="UP000593577"/>
    </source>
</evidence>
<gene>
    <name evidence="1" type="ORF">Goari_022768</name>
</gene>
<evidence type="ECO:0000313" key="1">
    <source>
        <dbReference type="EMBL" id="MBA0702449.1"/>
    </source>
</evidence>
<dbReference type="EMBL" id="JABFAA010351601">
    <property type="protein sequence ID" value="MBA0702449.1"/>
    <property type="molecule type" value="Genomic_DNA"/>
</dbReference>
<dbReference type="Proteomes" id="UP000593577">
    <property type="component" value="Unassembled WGS sequence"/>
</dbReference>
<evidence type="ECO:0008006" key="3">
    <source>
        <dbReference type="Google" id="ProtNLM"/>
    </source>
</evidence>
<keyword evidence="2" id="KW-1185">Reference proteome</keyword>
<accession>A0A7J8YTV0</accession>